<feature type="domain" description="Flagellar M-ring N-terminal" evidence="13">
    <location>
        <begin position="46"/>
        <end position="220"/>
    </location>
</feature>
<dbReference type="InterPro" id="IPR000067">
    <property type="entry name" value="FlgMring_FliF"/>
</dbReference>
<keyword evidence="5 12" id="KW-0812">Transmembrane</keyword>
<reference evidence="16" key="1">
    <citation type="submission" date="2019-09" db="EMBL/GenBank/DDBJ databases">
        <title>Antimicrobial potential of Antarctic Bacteria.</title>
        <authorList>
            <person name="Benaud N."/>
            <person name="Edwards R.J."/>
            <person name="Ferrari B.C."/>
        </authorList>
    </citation>
    <scope>NUCLEOTIDE SEQUENCE [LARGE SCALE GENOMIC DNA]</scope>
    <source>
        <strain evidence="16">INR9</strain>
    </source>
</reference>
<evidence type="ECO:0000256" key="4">
    <source>
        <dbReference type="ARBA" id="ARBA00022475"/>
    </source>
</evidence>
<gene>
    <name evidence="15" type="primary">fliF</name>
    <name evidence="15" type="ORF">F1C12_14840</name>
</gene>
<evidence type="ECO:0000256" key="12">
    <source>
        <dbReference type="SAM" id="Phobius"/>
    </source>
</evidence>
<keyword evidence="7 12" id="KW-0472">Membrane</keyword>
<dbReference type="PIRSF" id="PIRSF004862">
    <property type="entry name" value="FliF"/>
    <property type="match status" value="1"/>
</dbReference>
<keyword evidence="4" id="KW-1003">Cell membrane</keyword>
<feature type="domain" description="Flagellar M-ring C-terminal" evidence="14">
    <location>
        <begin position="249"/>
        <end position="404"/>
    </location>
</feature>
<dbReference type="GO" id="GO:0003774">
    <property type="term" value="F:cytoskeletal motor activity"/>
    <property type="evidence" value="ECO:0007669"/>
    <property type="project" value="InterPro"/>
</dbReference>
<evidence type="ECO:0000313" key="15">
    <source>
        <dbReference type="EMBL" id="QNE36262.1"/>
    </source>
</evidence>
<dbReference type="Proteomes" id="UP000515511">
    <property type="component" value="Chromosome"/>
</dbReference>
<organism evidence="15 16">
    <name type="scientific">Leifsonia shinshuensis</name>
    <dbReference type="NCBI Taxonomy" id="150026"/>
    <lineage>
        <taxon>Bacteria</taxon>
        <taxon>Bacillati</taxon>
        <taxon>Actinomycetota</taxon>
        <taxon>Actinomycetes</taxon>
        <taxon>Micrococcales</taxon>
        <taxon>Microbacteriaceae</taxon>
        <taxon>Leifsonia</taxon>
    </lineage>
</organism>
<keyword evidence="15" id="KW-0966">Cell projection</keyword>
<dbReference type="GO" id="GO:0005886">
    <property type="term" value="C:plasma membrane"/>
    <property type="evidence" value="ECO:0007669"/>
    <property type="project" value="UniProtKB-SubCell"/>
</dbReference>
<dbReference type="Pfam" id="PF01514">
    <property type="entry name" value="YscJ_FliF"/>
    <property type="match status" value="1"/>
</dbReference>
<dbReference type="PRINTS" id="PR01009">
    <property type="entry name" value="FLGMRINGFLIF"/>
</dbReference>
<sequence length="532" mass="54698">MPARLQAILKRVGATIAGFSFAQKTVSVLALLVLTLGVTGLSVWLTQPQYVPLFSGISASDASAITTQLHTDNVPYQLTDGGATILVPQAQVYQERLKAAAANLPTSSNQGYSLLDNMGVTTSEFQQDVTYKRAMEGELASTIDAMQGVKTASVKLAIPQPTVFTDQAQDPTASVFVDESAGTTLTPAQVQAIVHLVSSSTVGMKPTDVSVIDAAGNVLSAMGGATAGSTGDQAKAYDSAVQASVQSMLDKVLGSGNSTVVVSALMDNSTSTKTTDSYSIPTGAPQTSSSSQKETYTGTGAAAQSGVLGTSSTTNGVSNTAANSGGNGSYSSENTTSDNALDKTSVTQQIPAGGVQRQTVSVAVDSAAATKAGVSSSQLQQMVANASGVDTSRGDAVGVQLVNFSQANAQAAKQALAQAQAQTQQAQLDSWIRTGLIAAGIVVAMIVALIVFRRRRRNAEVDGGDRYEELAAPTLAFTQVAAPTVPLTTPPPTPAAVESEQRRAEIEQLAVDDPRRAADFLLSLMGEKEPTP</sequence>
<evidence type="ECO:0000256" key="7">
    <source>
        <dbReference type="ARBA" id="ARBA00023136"/>
    </source>
</evidence>
<evidence type="ECO:0000256" key="11">
    <source>
        <dbReference type="SAM" id="MobiDB-lite"/>
    </source>
</evidence>
<dbReference type="Gene3D" id="3.30.300.30">
    <property type="match status" value="1"/>
</dbReference>
<evidence type="ECO:0000259" key="14">
    <source>
        <dbReference type="Pfam" id="PF08345"/>
    </source>
</evidence>
<feature type="region of interest" description="Disordered" evidence="11">
    <location>
        <begin position="270"/>
        <end position="339"/>
    </location>
</feature>
<feature type="transmembrane region" description="Helical" evidence="12">
    <location>
        <begin position="431"/>
        <end position="452"/>
    </location>
</feature>
<evidence type="ECO:0000256" key="10">
    <source>
        <dbReference type="SAM" id="Coils"/>
    </source>
</evidence>
<keyword evidence="15" id="KW-0969">Cilium</keyword>
<evidence type="ECO:0000256" key="2">
    <source>
        <dbReference type="ARBA" id="ARBA00004651"/>
    </source>
</evidence>
<dbReference type="PANTHER" id="PTHR30046:SF0">
    <property type="entry name" value="FLAGELLAR M-RING PROTEIN"/>
    <property type="match status" value="1"/>
</dbReference>
<dbReference type="GO" id="GO:0071973">
    <property type="term" value="P:bacterial-type flagellum-dependent cell motility"/>
    <property type="evidence" value="ECO:0007669"/>
    <property type="project" value="InterPro"/>
</dbReference>
<keyword evidence="8 9" id="KW-0975">Bacterial flagellum</keyword>
<dbReference type="RefSeq" id="WP_185275698.1">
    <property type="nucleotide sequence ID" value="NZ_CP043641.1"/>
</dbReference>
<feature type="region of interest" description="Disordered" evidence="11">
    <location>
        <begin position="482"/>
        <end position="503"/>
    </location>
</feature>
<dbReference type="EMBL" id="CP043641">
    <property type="protein sequence ID" value="QNE36262.1"/>
    <property type="molecule type" value="Genomic_DNA"/>
</dbReference>
<feature type="coiled-coil region" evidence="10">
    <location>
        <begin position="402"/>
        <end position="429"/>
    </location>
</feature>
<evidence type="ECO:0000256" key="1">
    <source>
        <dbReference type="ARBA" id="ARBA00004117"/>
    </source>
</evidence>
<feature type="compositionally biased region" description="Polar residues" evidence="11">
    <location>
        <begin position="270"/>
        <end position="298"/>
    </location>
</feature>
<keyword evidence="15" id="KW-0282">Flagellum</keyword>
<evidence type="ECO:0000313" key="16">
    <source>
        <dbReference type="Proteomes" id="UP000515511"/>
    </source>
</evidence>
<protein>
    <recommendedName>
        <fullName evidence="9">Flagellar M-ring protein</fullName>
    </recommendedName>
</protein>
<dbReference type="AlphaFoldDB" id="A0A7G6YCP7"/>
<evidence type="ECO:0000259" key="13">
    <source>
        <dbReference type="Pfam" id="PF01514"/>
    </source>
</evidence>
<dbReference type="InterPro" id="IPR013556">
    <property type="entry name" value="Flag_M-ring_C"/>
</dbReference>
<evidence type="ECO:0000256" key="8">
    <source>
        <dbReference type="ARBA" id="ARBA00023143"/>
    </source>
</evidence>
<dbReference type="InterPro" id="IPR006182">
    <property type="entry name" value="FliF_N_dom"/>
</dbReference>
<keyword evidence="10" id="KW-0175">Coiled coil</keyword>
<evidence type="ECO:0000256" key="9">
    <source>
        <dbReference type="PIRNR" id="PIRNR004862"/>
    </source>
</evidence>
<comment type="subcellular location">
    <subcellularLocation>
        <location evidence="1 9">Bacterial flagellum basal body</location>
    </subcellularLocation>
    <subcellularLocation>
        <location evidence="2">Cell membrane</location>
        <topology evidence="2">Multi-pass membrane protein</topology>
    </subcellularLocation>
</comment>
<dbReference type="GO" id="GO:0009431">
    <property type="term" value="C:bacterial-type flagellum basal body, MS ring"/>
    <property type="evidence" value="ECO:0007669"/>
    <property type="project" value="InterPro"/>
</dbReference>
<comment type="similarity">
    <text evidence="3 9">Belongs to the FliF family.</text>
</comment>
<evidence type="ECO:0000256" key="3">
    <source>
        <dbReference type="ARBA" id="ARBA00007971"/>
    </source>
</evidence>
<evidence type="ECO:0000256" key="5">
    <source>
        <dbReference type="ARBA" id="ARBA00022692"/>
    </source>
</evidence>
<dbReference type="InterPro" id="IPR043427">
    <property type="entry name" value="YscJ/FliF"/>
</dbReference>
<dbReference type="NCBIfam" id="TIGR00206">
    <property type="entry name" value="fliF"/>
    <property type="match status" value="1"/>
</dbReference>
<feature type="transmembrane region" description="Helical" evidence="12">
    <location>
        <begin position="21"/>
        <end position="45"/>
    </location>
</feature>
<name>A0A7G6YCP7_9MICO</name>
<evidence type="ECO:0000256" key="6">
    <source>
        <dbReference type="ARBA" id="ARBA00022989"/>
    </source>
</evidence>
<dbReference type="Pfam" id="PF08345">
    <property type="entry name" value="YscJ_FliF_C"/>
    <property type="match status" value="1"/>
</dbReference>
<dbReference type="KEGG" id="lse:F1C12_14840"/>
<dbReference type="PANTHER" id="PTHR30046">
    <property type="entry name" value="FLAGELLAR M-RING PROTEIN"/>
    <property type="match status" value="1"/>
</dbReference>
<keyword evidence="6 12" id="KW-1133">Transmembrane helix</keyword>
<proteinExistence type="inferred from homology"/>
<feature type="compositionally biased region" description="Low complexity" evidence="11">
    <location>
        <begin position="305"/>
        <end position="337"/>
    </location>
</feature>
<accession>A0A7G6YCP7</accession>
<comment type="function">
    <text evidence="9">The M ring may be actively involved in energy transduction.</text>
</comment>
<dbReference type="InterPro" id="IPR045851">
    <property type="entry name" value="AMP-bd_C_sf"/>
</dbReference>